<accession>A0A2A6Z9Y8</accession>
<comment type="caution">
    <text evidence="5">The sequence shown here is derived from an EMBL/GenBank/DDBJ whole genome shotgun (WGS) entry which is preliminary data.</text>
</comment>
<evidence type="ECO:0000313" key="6">
    <source>
        <dbReference type="Proteomes" id="UP000220752"/>
    </source>
</evidence>
<organism evidence="5 6">
    <name type="scientific">Faecalibacterium langellae</name>
    <dbReference type="NCBI Taxonomy" id="3435293"/>
    <lineage>
        <taxon>Bacteria</taxon>
        <taxon>Bacillati</taxon>
        <taxon>Bacillota</taxon>
        <taxon>Clostridia</taxon>
        <taxon>Eubacteriales</taxon>
        <taxon>Oscillospiraceae</taxon>
        <taxon>Faecalibacterium</taxon>
    </lineage>
</organism>
<dbReference type="PROSITE" id="PS51272">
    <property type="entry name" value="SLH"/>
    <property type="match status" value="1"/>
</dbReference>
<dbReference type="InterPro" id="IPR001119">
    <property type="entry name" value="SLH_dom"/>
</dbReference>
<proteinExistence type="predicted"/>
<keyword evidence="6" id="KW-1185">Reference proteome</keyword>
<feature type="chain" id="PRO_5012970100" description="SLH domain-containing protein" evidence="3">
    <location>
        <begin position="26"/>
        <end position="703"/>
    </location>
</feature>
<keyword evidence="3" id="KW-0732">Signal</keyword>
<dbReference type="EMBL" id="NMTQ01000034">
    <property type="protein sequence ID" value="PDX58168.1"/>
    <property type="molecule type" value="Genomic_DNA"/>
</dbReference>
<evidence type="ECO:0000256" key="1">
    <source>
        <dbReference type="ARBA" id="ARBA00022737"/>
    </source>
</evidence>
<dbReference type="Proteomes" id="UP000220752">
    <property type="component" value="Unassembled WGS sequence"/>
</dbReference>
<sequence length="703" mass="72783">MKKRFLALLLSVCIGVSMLVLPASAAGSNTAVQTAVTLGAFSTEEAAGLSTPLTRGQLAKLLVAFSAYHDNANTQGSIGTLYTDVNGSSAYAPYIRIAVQQGWMSGYTDGSFRPNQTVTLEEACTAALTLLGYDVTTLTGGFPAAQLNKANAIGLRANLSRTQGQAMTMEDGAILLYNALTANTASGSVYGTTLGFTVTNGQVDVSSILLSNLEGPFVASEGESLPFEPEAVYCNDSVSTNAQLSAYDVYYYNASAKTVWVYTRKAAGRITAVSPSASAPTSVTVAGTSYTIASSSAAAQLSSLNGGGVGQVVTLLLGMNNEAVAVLTGDAADEVFYGVVQTATRSLVEENGADVQQKVEVKCTDGITRTVSVAKDLNYPAGWMVKITVNADGEQVDAIGKKGTSGTINADGTALGETALADGVEILDTTSEGVAGTVSPSRLSGVTLSDADVRYYTTNENGQIDRLILNDVTGDLWTYGVLDDVKNLINNVTSSSSTTSTGTTTGTTTSTSSSTDAASIAGDVAEIVLPSTGDLLWGLVDGSIGSSVWESVTGSTDKLASYLLKLGAANTSGGLSTVLNYLGSGADYVCYVNGKQTTYKTSTKYPVLAGGIAVGISTSGKVKSMRQLMPAVIDKVGAASVMSGGKKYETADDMQVYLWYKGTYYPTTLSQVNGEDYTLIGWFDNDGRAAGSKIRVLIAVRKN</sequence>
<gene>
    <name evidence="5" type="ORF">CGS46_09565</name>
</gene>
<dbReference type="Pfam" id="PF00395">
    <property type="entry name" value="SLH"/>
    <property type="match status" value="1"/>
</dbReference>
<dbReference type="AlphaFoldDB" id="A0A2A6Z9Y8"/>
<keyword evidence="1" id="KW-0677">Repeat</keyword>
<evidence type="ECO:0000259" key="4">
    <source>
        <dbReference type="PROSITE" id="PS51272"/>
    </source>
</evidence>
<evidence type="ECO:0000256" key="2">
    <source>
        <dbReference type="SAM" id="MobiDB-lite"/>
    </source>
</evidence>
<reference evidence="5 6" key="1">
    <citation type="journal article" date="2017" name="Front. Microbiol.">
        <title>New Insights into the Diversity of the Genus Faecalibacterium.</title>
        <authorList>
            <person name="Benevides L."/>
            <person name="Burman S."/>
            <person name="Martin R."/>
            <person name="Robert V."/>
            <person name="Thomas M."/>
            <person name="Miquel S."/>
            <person name="Chain F."/>
            <person name="Sokol H."/>
            <person name="Bermudez-Humaran L.G."/>
            <person name="Morrison M."/>
            <person name="Langella P."/>
            <person name="Azevedo V.A."/>
            <person name="Chatel J.M."/>
            <person name="Soares S."/>
        </authorList>
    </citation>
    <scope>NUCLEOTIDE SEQUENCE [LARGE SCALE GENOMIC DNA]</scope>
    <source>
        <strain evidence="6">CNCM I-4540</strain>
    </source>
</reference>
<feature type="signal peptide" evidence="3">
    <location>
        <begin position="1"/>
        <end position="25"/>
    </location>
</feature>
<evidence type="ECO:0000256" key="3">
    <source>
        <dbReference type="SAM" id="SignalP"/>
    </source>
</evidence>
<evidence type="ECO:0000313" key="5">
    <source>
        <dbReference type="EMBL" id="PDX58168.1"/>
    </source>
</evidence>
<feature type="domain" description="SLH" evidence="4">
    <location>
        <begin position="78"/>
        <end position="141"/>
    </location>
</feature>
<name>A0A2A6Z9Y8_9FIRM</name>
<feature type="region of interest" description="Disordered" evidence="2">
    <location>
        <begin position="493"/>
        <end position="515"/>
    </location>
</feature>
<protein>
    <recommendedName>
        <fullName evidence="4">SLH domain-containing protein</fullName>
    </recommendedName>
</protein>